<proteinExistence type="predicted"/>
<dbReference type="Proteomes" id="UP000765802">
    <property type="component" value="Unassembled WGS sequence"/>
</dbReference>
<evidence type="ECO:0000256" key="1">
    <source>
        <dbReference type="ARBA" id="ARBA00022679"/>
    </source>
</evidence>
<gene>
    <name evidence="3" type="ORF">BC349_02135</name>
</gene>
<protein>
    <submittedName>
        <fullName evidence="3">Methyltransferase</fullName>
    </submittedName>
</protein>
<dbReference type="SUPFAM" id="SSF53335">
    <property type="entry name" value="S-adenosyl-L-methionine-dependent methyltransferases"/>
    <property type="match status" value="1"/>
</dbReference>
<evidence type="ECO:0000313" key="3">
    <source>
        <dbReference type="EMBL" id="MBC6489752.1"/>
    </source>
</evidence>
<comment type="caution">
    <text evidence="3">The sequence shown here is derived from an EMBL/GenBank/DDBJ whole genome shotgun (WGS) entry which is preliminary data.</text>
</comment>
<sequence length="197" mass="22323">MQQFWDQRYAENETVYGLQPNQFFKLFIDLHKPGTILLPAEGEGRNAVYAAKKGWEVDAFDYSSVARDKALEWAAAEKVQIHYDIKDISEFRAEKQFDAAGLIYVHLPAGVRTNFHHQVIQSIKPGGFLVLEAFAKEQLQFDSGGPKDLSMLYDAPSLCSDFQSLHIISCEQKEITLKEGEFHQGKAAVLRMLAQKL</sequence>
<keyword evidence="1" id="KW-0808">Transferase</keyword>
<name>A0ABR7M450_9BACT</name>
<feature type="domain" description="Methyltransferase" evidence="2">
    <location>
        <begin position="40"/>
        <end position="127"/>
    </location>
</feature>
<keyword evidence="3" id="KW-0489">Methyltransferase</keyword>
<dbReference type="PANTHER" id="PTHR43861:SF3">
    <property type="entry name" value="PUTATIVE (AFU_ORTHOLOGUE AFUA_2G14390)-RELATED"/>
    <property type="match status" value="1"/>
</dbReference>
<dbReference type="Gene3D" id="3.40.50.150">
    <property type="entry name" value="Vaccinia Virus protein VP39"/>
    <property type="match status" value="1"/>
</dbReference>
<organism evidence="3 4">
    <name type="scientific">Flavihumibacter stibioxidans</name>
    <dbReference type="NCBI Taxonomy" id="1834163"/>
    <lineage>
        <taxon>Bacteria</taxon>
        <taxon>Pseudomonadati</taxon>
        <taxon>Bacteroidota</taxon>
        <taxon>Chitinophagia</taxon>
        <taxon>Chitinophagales</taxon>
        <taxon>Chitinophagaceae</taxon>
        <taxon>Flavihumibacter</taxon>
    </lineage>
</organism>
<keyword evidence="4" id="KW-1185">Reference proteome</keyword>
<dbReference type="PANTHER" id="PTHR43861">
    <property type="entry name" value="TRANS-ACONITATE 2-METHYLTRANSFERASE-RELATED"/>
    <property type="match status" value="1"/>
</dbReference>
<dbReference type="Pfam" id="PF13649">
    <property type="entry name" value="Methyltransf_25"/>
    <property type="match status" value="1"/>
</dbReference>
<dbReference type="GO" id="GO:0008168">
    <property type="term" value="F:methyltransferase activity"/>
    <property type="evidence" value="ECO:0007669"/>
    <property type="project" value="UniProtKB-KW"/>
</dbReference>
<evidence type="ECO:0000259" key="2">
    <source>
        <dbReference type="Pfam" id="PF13649"/>
    </source>
</evidence>
<dbReference type="RefSeq" id="WP_187255103.1">
    <property type="nucleotide sequence ID" value="NZ_JBHULF010000006.1"/>
</dbReference>
<dbReference type="EMBL" id="MBUA01000001">
    <property type="protein sequence ID" value="MBC6489752.1"/>
    <property type="molecule type" value="Genomic_DNA"/>
</dbReference>
<dbReference type="InterPro" id="IPR029063">
    <property type="entry name" value="SAM-dependent_MTases_sf"/>
</dbReference>
<dbReference type="GO" id="GO:0032259">
    <property type="term" value="P:methylation"/>
    <property type="evidence" value="ECO:0007669"/>
    <property type="project" value="UniProtKB-KW"/>
</dbReference>
<evidence type="ECO:0000313" key="4">
    <source>
        <dbReference type="Proteomes" id="UP000765802"/>
    </source>
</evidence>
<dbReference type="CDD" id="cd02440">
    <property type="entry name" value="AdoMet_MTases"/>
    <property type="match status" value="1"/>
</dbReference>
<reference evidence="3 4" key="1">
    <citation type="submission" date="2016-07" db="EMBL/GenBank/DDBJ databases">
        <title>Genome analysis of Flavihumibacter stibioxidans YS-17.</title>
        <authorList>
            <person name="Shi K."/>
            <person name="Han Y."/>
            <person name="Wang G."/>
        </authorList>
    </citation>
    <scope>NUCLEOTIDE SEQUENCE [LARGE SCALE GENOMIC DNA]</scope>
    <source>
        <strain evidence="3 4">YS-17</strain>
    </source>
</reference>
<accession>A0ABR7M450</accession>
<dbReference type="InterPro" id="IPR041698">
    <property type="entry name" value="Methyltransf_25"/>
</dbReference>